<protein>
    <submittedName>
        <fullName evidence="2">Putative group i salivary lipocalin</fullName>
    </submittedName>
</protein>
<proteinExistence type="evidence at transcript level"/>
<dbReference type="AlphaFoldDB" id="L7MBN8"/>
<sequence length="246" mass="28230">MASLVQTVVIVLAIIATARRCLSTQENTAERTTTEGNTFKELFEAGTIIWRQNTTDTFRSECGGFLLDGVGLDGVNLSSSLFYNEKLQYGSMYFWKFGKNNSLISERPYGQFIMQLQDMDKKKSCGVSKIYQWWENDEAGKENYEKLYRAENETCYKIQKEDIYKEDERKCLTTALADKRYLVKGNVYHDLVVSDSQIRDVPQECKDKYATEINKSEKEAKYDKQLYTANCKTNEGTASTATPLLQ</sequence>
<keyword evidence="1" id="KW-0732">Signal</keyword>
<dbReference type="EMBL" id="GACK01004475">
    <property type="protein sequence ID" value="JAA60559.1"/>
    <property type="molecule type" value="mRNA"/>
</dbReference>
<accession>L7MBN8</accession>
<feature type="chain" id="PRO_5003981206" evidence="1">
    <location>
        <begin position="24"/>
        <end position="246"/>
    </location>
</feature>
<name>L7MBN8_RHIPC</name>
<evidence type="ECO:0000256" key="1">
    <source>
        <dbReference type="SAM" id="SignalP"/>
    </source>
</evidence>
<evidence type="ECO:0000313" key="2">
    <source>
        <dbReference type="EMBL" id="JAA60559.1"/>
    </source>
</evidence>
<organism evidence="2">
    <name type="scientific">Rhipicephalus pulchellus</name>
    <name type="common">Yellow backed tick</name>
    <name type="synonym">Dermacentor pulchellus</name>
    <dbReference type="NCBI Taxonomy" id="72859"/>
    <lineage>
        <taxon>Eukaryota</taxon>
        <taxon>Metazoa</taxon>
        <taxon>Ecdysozoa</taxon>
        <taxon>Arthropoda</taxon>
        <taxon>Chelicerata</taxon>
        <taxon>Arachnida</taxon>
        <taxon>Acari</taxon>
        <taxon>Parasitiformes</taxon>
        <taxon>Ixodida</taxon>
        <taxon>Ixodoidea</taxon>
        <taxon>Ixodidae</taxon>
        <taxon>Rhipicephalinae</taxon>
        <taxon>Rhipicephalus</taxon>
        <taxon>Rhipicephalus</taxon>
    </lineage>
</organism>
<feature type="signal peptide" evidence="1">
    <location>
        <begin position="1"/>
        <end position="23"/>
    </location>
</feature>
<reference evidence="2" key="2">
    <citation type="journal article" date="2015" name="J. Proteomics">
        <title>Sexual differences in the sialomes of the zebra tick, Rhipicephalus pulchellus.</title>
        <authorList>
            <person name="Tan A.W."/>
            <person name="Francischetti I.M."/>
            <person name="Slovak M."/>
            <person name="Kini R.M."/>
            <person name="Ribeiro J.M."/>
        </authorList>
    </citation>
    <scope>NUCLEOTIDE SEQUENCE</scope>
    <source>
        <tissue evidence="2">Salivary gland</tissue>
    </source>
</reference>
<reference evidence="2" key="1">
    <citation type="submission" date="2012-11" db="EMBL/GenBank/DDBJ databases">
        <authorList>
            <person name="Lucero-Rivera Y.E."/>
            <person name="Tovar-Ramirez D."/>
        </authorList>
    </citation>
    <scope>NUCLEOTIDE SEQUENCE</scope>
    <source>
        <tissue evidence="2">Salivary gland</tissue>
    </source>
</reference>